<evidence type="ECO:0000313" key="10">
    <source>
        <dbReference type="Proteomes" id="UP001139006"/>
    </source>
</evidence>
<name>A0A9X2FK53_9LACO</name>
<dbReference type="InterPro" id="IPR017853">
    <property type="entry name" value="GH"/>
</dbReference>
<dbReference type="Proteomes" id="UP001139006">
    <property type="component" value="Unassembled WGS sequence"/>
</dbReference>
<evidence type="ECO:0000256" key="7">
    <source>
        <dbReference type="RuleBase" id="RU004453"/>
    </source>
</evidence>
<proteinExistence type="inferred from homology"/>
<dbReference type="GO" id="GO:0005975">
    <property type="term" value="P:carbohydrate metabolic process"/>
    <property type="evidence" value="ECO:0007669"/>
    <property type="project" value="InterPro"/>
</dbReference>
<dbReference type="InterPro" id="IPR011583">
    <property type="entry name" value="Chitinase_II/V-like_cat"/>
</dbReference>
<keyword evidence="10" id="KW-1185">Reference proteome</keyword>
<dbReference type="PROSITE" id="PS51910">
    <property type="entry name" value="GH18_2"/>
    <property type="match status" value="1"/>
</dbReference>
<dbReference type="AlphaFoldDB" id="A0A9X2FK53"/>
<keyword evidence="4" id="KW-0119">Carbohydrate metabolism</keyword>
<dbReference type="SUPFAM" id="SSF51445">
    <property type="entry name" value="(Trans)glycosidases"/>
    <property type="match status" value="1"/>
</dbReference>
<gene>
    <name evidence="9" type="ORF">LB941_07145</name>
</gene>
<dbReference type="Pfam" id="PF00704">
    <property type="entry name" value="Glyco_hydro_18"/>
    <property type="match status" value="1"/>
</dbReference>
<dbReference type="InterPro" id="IPR001579">
    <property type="entry name" value="Glyco_hydro_18_chit_AS"/>
</dbReference>
<dbReference type="EMBL" id="JAIULA010000012">
    <property type="protein sequence ID" value="MCP0887111.1"/>
    <property type="molecule type" value="Genomic_DNA"/>
</dbReference>
<feature type="domain" description="GH18" evidence="8">
    <location>
        <begin position="2"/>
        <end position="341"/>
    </location>
</feature>
<evidence type="ECO:0000256" key="2">
    <source>
        <dbReference type="ARBA" id="ARBA00012729"/>
    </source>
</evidence>
<keyword evidence="3 6" id="KW-0378">Hydrolase</keyword>
<dbReference type="PROSITE" id="PS01095">
    <property type="entry name" value="GH18_1"/>
    <property type="match status" value="1"/>
</dbReference>
<keyword evidence="5 6" id="KW-0326">Glycosidase</keyword>
<dbReference type="InterPro" id="IPR050314">
    <property type="entry name" value="Glycosyl_Hydrlase_18"/>
</dbReference>
<evidence type="ECO:0000259" key="8">
    <source>
        <dbReference type="PROSITE" id="PS51910"/>
    </source>
</evidence>
<dbReference type="Gene3D" id="3.20.20.80">
    <property type="entry name" value="Glycosidases"/>
    <property type="match status" value="1"/>
</dbReference>
<dbReference type="GO" id="GO:0008843">
    <property type="term" value="F:endochitinase activity"/>
    <property type="evidence" value="ECO:0007669"/>
    <property type="project" value="UniProtKB-EC"/>
</dbReference>
<reference evidence="9 10" key="1">
    <citation type="journal article" date="2023" name="Int. J. Syst. Evol. Microbiol.">
        <title>Ligilactobacillus ubinensis sp. nov., a novel species isolated from the wild ferment of a durian fruit (Durio zibethinus).</title>
        <authorList>
            <person name="Heng Y.C."/>
            <person name="Menon N."/>
            <person name="Chen B."/>
            <person name="Loo B.Z.L."/>
            <person name="Wong G.W.J."/>
            <person name="Lim A.C.H."/>
            <person name="Silvaraju S."/>
            <person name="Kittelmann S."/>
        </authorList>
    </citation>
    <scope>NUCLEOTIDE SEQUENCE [LARGE SCALE GENOMIC DNA]</scope>
    <source>
        <strain evidence="9 10">WILCCON 0076</strain>
    </source>
</reference>
<comment type="similarity">
    <text evidence="7">Belongs to the glycosyl hydrolase 18 family.</text>
</comment>
<evidence type="ECO:0000313" key="9">
    <source>
        <dbReference type="EMBL" id="MCP0887111.1"/>
    </source>
</evidence>
<protein>
    <recommendedName>
        <fullName evidence="2">chitinase</fullName>
        <ecNumber evidence="2">3.2.1.14</ecNumber>
    </recommendedName>
</protein>
<evidence type="ECO:0000256" key="4">
    <source>
        <dbReference type="ARBA" id="ARBA00023024"/>
    </source>
</evidence>
<dbReference type="EC" id="3.2.1.14" evidence="2"/>
<dbReference type="GO" id="GO:0006032">
    <property type="term" value="P:chitin catabolic process"/>
    <property type="evidence" value="ECO:0007669"/>
    <property type="project" value="UniProtKB-KW"/>
</dbReference>
<organism evidence="9 10">
    <name type="scientific">Ligilactobacillus ubinensis</name>
    <dbReference type="NCBI Taxonomy" id="2876789"/>
    <lineage>
        <taxon>Bacteria</taxon>
        <taxon>Bacillati</taxon>
        <taxon>Bacillota</taxon>
        <taxon>Bacilli</taxon>
        <taxon>Lactobacillales</taxon>
        <taxon>Lactobacillaceae</taxon>
        <taxon>Ligilactobacillus</taxon>
    </lineage>
</organism>
<comment type="catalytic activity">
    <reaction evidence="1">
        <text>Random endo-hydrolysis of N-acetyl-beta-D-glucosaminide (1-&gt;4)-beta-linkages in chitin and chitodextrins.</text>
        <dbReference type="EC" id="3.2.1.14"/>
    </reaction>
</comment>
<keyword evidence="4" id="KW-0146">Chitin degradation</keyword>
<keyword evidence="4" id="KW-0624">Polysaccharide degradation</keyword>
<dbReference type="SMART" id="SM00636">
    <property type="entry name" value="Glyco_18"/>
    <property type="match status" value="1"/>
</dbReference>
<dbReference type="PANTHER" id="PTHR11177">
    <property type="entry name" value="CHITINASE"/>
    <property type="match status" value="1"/>
</dbReference>
<sequence>MTELIAYLHGRKNWTPAQIPGDKITCLNYSFAKIKGLSLGEDVPNIQKISEIRTLYPHLKINISIGGWAADCFSDAAVSQRNRETFSSEIVKFIKKYNFDGVDIDWEYPGSALGGIKARTEDAKNYTAFLKLLHTKLHAETKEYILSAAIGADADLIDSLAVDGQYSYTQYLDFINVMTYDLRGSWTNITGHHANLYAYPQENGALSANQAVKQLLSHHVPASKIVVGAAAYSRDWYTFDEPNTQPIIGKTAHSNGTHTTDYNDLKLILKKHPTNCHWDNNALAPYYFDGEVFMSFEDTKSIASKAEFVHQNNLGGLMLWELSLDAESELIYAAAETLFPTKKD</sequence>
<dbReference type="PANTHER" id="PTHR11177:SF317">
    <property type="entry name" value="CHITINASE 12-RELATED"/>
    <property type="match status" value="1"/>
</dbReference>
<dbReference type="RefSeq" id="WP_253360691.1">
    <property type="nucleotide sequence ID" value="NZ_JAIULA010000012.1"/>
</dbReference>
<dbReference type="InterPro" id="IPR029070">
    <property type="entry name" value="Chitinase_insertion_sf"/>
</dbReference>
<accession>A0A9X2FK53</accession>
<evidence type="ECO:0000256" key="6">
    <source>
        <dbReference type="RuleBase" id="RU000489"/>
    </source>
</evidence>
<evidence type="ECO:0000256" key="3">
    <source>
        <dbReference type="ARBA" id="ARBA00022801"/>
    </source>
</evidence>
<dbReference type="SUPFAM" id="SSF54556">
    <property type="entry name" value="Chitinase insertion domain"/>
    <property type="match status" value="1"/>
</dbReference>
<dbReference type="Gene3D" id="3.10.50.10">
    <property type="match status" value="1"/>
</dbReference>
<evidence type="ECO:0000256" key="1">
    <source>
        <dbReference type="ARBA" id="ARBA00000822"/>
    </source>
</evidence>
<comment type="caution">
    <text evidence="9">The sequence shown here is derived from an EMBL/GenBank/DDBJ whole genome shotgun (WGS) entry which is preliminary data.</text>
</comment>
<dbReference type="InterPro" id="IPR001223">
    <property type="entry name" value="Glyco_hydro18_cat"/>
</dbReference>
<evidence type="ECO:0000256" key="5">
    <source>
        <dbReference type="ARBA" id="ARBA00023295"/>
    </source>
</evidence>
<dbReference type="GO" id="GO:0008061">
    <property type="term" value="F:chitin binding"/>
    <property type="evidence" value="ECO:0007669"/>
    <property type="project" value="InterPro"/>
</dbReference>